<dbReference type="PROSITE" id="PS50268">
    <property type="entry name" value="CADHERIN_2"/>
    <property type="match status" value="7"/>
</dbReference>
<feature type="compositionally biased region" description="Polar residues" evidence="14">
    <location>
        <begin position="1182"/>
        <end position="1198"/>
    </location>
</feature>
<feature type="transmembrane region" description="Helical" evidence="15">
    <location>
        <begin position="845"/>
        <end position="868"/>
    </location>
</feature>
<keyword evidence="11 15" id="KW-0472">Membrane</keyword>
<dbReference type="InterPro" id="IPR015919">
    <property type="entry name" value="Cadherin-like_sf"/>
</dbReference>
<keyword evidence="9 15" id="KW-1133">Transmembrane helix</keyword>
<feature type="compositionally biased region" description="Polar residues" evidence="14">
    <location>
        <begin position="1035"/>
        <end position="1051"/>
    </location>
</feature>
<evidence type="ECO:0000256" key="10">
    <source>
        <dbReference type="ARBA" id="ARBA00023054"/>
    </source>
</evidence>
<keyword evidence="3" id="KW-0597">Phosphoprotein</keyword>
<dbReference type="GO" id="GO:0005886">
    <property type="term" value="C:plasma membrane"/>
    <property type="evidence" value="ECO:0007669"/>
    <property type="project" value="UniProtKB-SubCell"/>
</dbReference>
<feature type="compositionally biased region" description="Acidic residues" evidence="14">
    <location>
        <begin position="1325"/>
        <end position="1335"/>
    </location>
</feature>
<feature type="domain" description="Cadherin" evidence="16">
    <location>
        <begin position="25"/>
        <end position="138"/>
    </location>
</feature>
<feature type="compositionally biased region" description="Basic and acidic residues" evidence="14">
    <location>
        <begin position="1092"/>
        <end position="1102"/>
    </location>
</feature>
<feature type="region of interest" description="Disordered" evidence="14">
    <location>
        <begin position="1035"/>
        <end position="1442"/>
    </location>
</feature>
<dbReference type="FunFam" id="2.60.40.60:FF:000016">
    <property type="entry name" value="Protocadherin 9"/>
    <property type="match status" value="1"/>
</dbReference>
<evidence type="ECO:0000256" key="14">
    <source>
        <dbReference type="SAM" id="MobiDB-lite"/>
    </source>
</evidence>
<evidence type="ECO:0000256" key="1">
    <source>
        <dbReference type="ARBA" id="ARBA00004251"/>
    </source>
</evidence>
<evidence type="ECO:0000256" key="7">
    <source>
        <dbReference type="ARBA" id="ARBA00022837"/>
    </source>
</evidence>
<sequence>MRTIGAVDYCYYCMLILQLVHQPAAKQVLRYRLAEEGPADVRVGNVAADLGIVAGSGEVTFTLESGSEFFKIDNITGELSTHERRIDREKLQQCQMIFDENDCFIDFEVSVIGPAQSWVDLFEGKVIILDINDNTPSFPSPVLTLSVEENRPIGTLYLLPTATDRDFGRNGIERYELIQDIGENPRRTANSGDSYSGKRRFEDGASRSSVFELQVADTSDGEKQPQLIIKGALDREQRDSYELALRVRDGGDPPRSSQAILRVMITDVNDNSPRFEKSVYEADLPENSPPGAPILQLKAADADVGVNGQIEYVFGAATESVRKLLRLEETSGWLSVLHRIDREEVSQLRFTVMARDRGQPPKMDKATVVLNIKDENDNVPAIEIRKIGRIFLKDGVANVAEDVVVDTPIALVQVSDRDQGENGIVTCTVVGDVPFQLKPASEMEGEQNKKKYFLHTSASLDYEATQEYNVVIVAVDSGSPSLASNNSLIVKVGDTNDNPPIFSQNVVEVSFPENNAPGERVTRVTAVDADSGKNAEIAYSLDSSVNGIFSIDADSGDIRVNTILDREQTERYEFKVIAKDKGINTLQGSATVVVLVADKNDNEPKFMQDVFTFYVKENLDPNSPVGMVTVIDADKHQNAEMGLFIEEEEEIFSIENETGTIFSTLSFDREQKTTYTFRVKAVDGGDPPRSATATVSLFVMDENDNAPTVTFPINSSYTLLPPSSNIRTVVRTVIATDTDTGINADLNYSIIGGNPFKLFEIDGGTGVISLMAKLEQKHYGLHRLVIQVNDSGQPSQSTTTLVHVYVNETLSNSTIVEAQVAKSLSTSLNTNIAGDPNYDLSKQRLSIVIGVVSGIMTVILIILVVVMARYCRPKNKNGYEAGKKDHEDFFTPQQHDKSKKPKKDKKKQKSKQPLYSSIVTVEASKPNGQRYDGVNEKLSDSPGMGRYRSVNGGPGSPDLARHYKSSSPLPTVQLHPQSPTAGKKHQAVQDLPPANTFVGTGDNISLGSDHCSEYSTQTINKYNKQPFRRVTFSVVSQPQDPHQQGSLQSCYDSGLDESETPSSKSSSGPRLGALPLPEDSYERTTPDGSVGEAEHMENDSRPLPDVAMTGKCTRECNEYGHSDSCWMPVRTSPERRPSKSTANPQQPKLSTLMTGNGSSSSSSSTGGGQRPTEEQSEAPEQCQESENLQTLADLNVPTSREEQEEYLRWKKEREQIDRERVARHKNDKGQWRRAWDVDKTESMFSDKCLPARDWGPSSRGGRSVKRGQQKAGSDSKGHGRRGKDKAAKNVLVMSSKAKGKDRLTGRARRWQDNDDGENQQTSDTTLEEFLEELDALTDANKQDLKDQDSKAKPDPESAAGEVSVSDGLREENVTQKKAESSPSRDSKGPFKASSPKKNQHGSKPSESAKQDYGSSQDKGGGRSAPPVVQKQETEKIQANCNAPPTNKPCACLHESLVQPVEVSKCNSSSPNTEELRDSSLSVLRMESGETHPTHSASSDKAREHGKIV</sequence>
<organism evidence="17">
    <name type="scientific">Nothobranchius rachovii</name>
    <name type="common">bluefin notho</name>
    <dbReference type="NCBI Taxonomy" id="451742"/>
    <lineage>
        <taxon>Eukaryota</taxon>
        <taxon>Metazoa</taxon>
        <taxon>Chordata</taxon>
        <taxon>Craniata</taxon>
        <taxon>Vertebrata</taxon>
        <taxon>Euteleostomi</taxon>
        <taxon>Actinopterygii</taxon>
        <taxon>Neopterygii</taxon>
        <taxon>Teleostei</taxon>
        <taxon>Neoteleostei</taxon>
        <taxon>Acanthomorphata</taxon>
        <taxon>Ovalentaria</taxon>
        <taxon>Atherinomorphae</taxon>
        <taxon>Cyprinodontiformes</taxon>
        <taxon>Nothobranchiidae</taxon>
        <taxon>Nothobranchius</taxon>
    </lineage>
</organism>
<dbReference type="GO" id="GO:0007156">
    <property type="term" value="P:homophilic cell adhesion via plasma membrane adhesion molecules"/>
    <property type="evidence" value="ECO:0007669"/>
    <property type="project" value="InterPro"/>
</dbReference>
<evidence type="ECO:0000256" key="15">
    <source>
        <dbReference type="SAM" id="Phobius"/>
    </source>
</evidence>
<feature type="domain" description="Cadherin" evidence="16">
    <location>
        <begin position="139"/>
        <end position="275"/>
    </location>
</feature>
<evidence type="ECO:0000256" key="8">
    <source>
        <dbReference type="ARBA" id="ARBA00022889"/>
    </source>
</evidence>
<dbReference type="InterPro" id="IPR002126">
    <property type="entry name" value="Cadherin-like_dom"/>
</dbReference>
<dbReference type="PANTHER" id="PTHR24028">
    <property type="entry name" value="CADHERIN-87A"/>
    <property type="match status" value="1"/>
</dbReference>
<evidence type="ECO:0000256" key="4">
    <source>
        <dbReference type="ARBA" id="ARBA00022692"/>
    </source>
</evidence>
<dbReference type="FunFam" id="2.60.40.60:FF:000073">
    <property type="entry name" value="protocadherin-7 isoform X1"/>
    <property type="match status" value="1"/>
</dbReference>
<feature type="compositionally biased region" description="Basic and acidic residues" evidence="14">
    <location>
        <begin position="1486"/>
        <end position="1508"/>
    </location>
</feature>
<feature type="compositionally biased region" description="Basic residues" evidence="14">
    <location>
        <begin position="897"/>
        <end position="910"/>
    </location>
</feature>
<dbReference type="FunFam" id="2.60.40.60:FF:000028">
    <property type="entry name" value="Protocadherin 1"/>
    <property type="match status" value="1"/>
</dbReference>
<dbReference type="FunFam" id="2.60.40.60:FF:000005">
    <property type="entry name" value="Protocadherin 9"/>
    <property type="match status" value="1"/>
</dbReference>
<dbReference type="GO" id="GO:0009653">
    <property type="term" value="P:anatomical structure morphogenesis"/>
    <property type="evidence" value="ECO:0007669"/>
    <property type="project" value="UniProtKB-ARBA"/>
</dbReference>
<dbReference type="InterPro" id="IPR050174">
    <property type="entry name" value="Protocadherin/Cadherin-CA"/>
</dbReference>
<dbReference type="PRINTS" id="PR00205">
    <property type="entry name" value="CADHERIN"/>
</dbReference>
<feature type="compositionally biased region" description="Basic and acidic residues" evidence="14">
    <location>
        <begin position="1340"/>
        <end position="1355"/>
    </location>
</feature>
<evidence type="ECO:0000256" key="3">
    <source>
        <dbReference type="ARBA" id="ARBA00022553"/>
    </source>
</evidence>
<feature type="compositionally biased region" description="Basic and acidic residues" evidence="14">
    <location>
        <begin position="1367"/>
        <end position="1388"/>
    </location>
</feature>
<keyword evidence="5" id="KW-0732">Signal</keyword>
<dbReference type="Pfam" id="PF00028">
    <property type="entry name" value="Cadherin"/>
    <property type="match status" value="6"/>
</dbReference>
<dbReference type="PROSITE" id="PS00232">
    <property type="entry name" value="CADHERIN_1"/>
    <property type="match status" value="4"/>
</dbReference>
<evidence type="ECO:0000256" key="2">
    <source>
        <dbReference type="ARBA" id="ARBA00022475"/>
    </source>
</evidence>
<dbReference type="GO" id="GO:0005509">
    <property type="term" value="F:calcium ion binding"/>
    <property type="evidence" value="ECO:0007669"/>
    <property type="project" value="UniProtKB-UniRule"/>
</dbReference>
<evidence type="ECO:0000256" key="5">
    <source>
        <dbReference type="ARBA" id="ARBA00022729"/>
    </source>
</evidence>
<keyword evidence="7 13" id="KW-0106">Calcium</keyword>
<reference evidence="17" key="1">
    <citation type="submission" date="2016-05" db="EMBL/GenBank/DDBJ databases">
        <authorList>
            <person name="Lavstsen T."/>
            <person name="Jespersen J.S."/>
        </authorList>
    </citation>
    <scope>NUCLEOTIDE SEQUENCE</scope>
    <source>
        <tissue evidence="17">Brain</tissue>
    </source>
</reference>
<dbReference type="FunFam" id="2.60.40.60:FF:000043">
    <property type="entry name" value="Protocadherin 1"/>
    <property type="match status" value="1"/>
</dbReference>
<dbReference type="FunFam" id="2.60.40.60:FF:000082">
    <property type="entry name" value="Protocadherin 7b"/>
    <property type="match status" value="1"/>
</dbReference>
<feature type="domain" description="Cadherin" evidence="16">
    <location>
        <begin position="720"/>
        <end position="816"/>
    </location>
</feature>
<keyword evidence="4 15" id="KW-0812">Transmembrane</keyword>
<feature type="domain" description="Cadherin" evidence="16">
    <location>
        <begin position="503"/>
        <end position="606"/>
    </location>
</feature>
<feature type="compositionally biased region" description="Polar residues" evidence="14">
    <location>
        <begin position="1139"/>
        <end position="1149"/>
    </location>
</feature>
<dbReference type="Pfam" id="PF15266">
    <property type="entry name" value="DUF4594"/>
    <property type="match status" value="1"/>
</dbReference>
<evidence type="ECO:0000313" key="17">
    <source>
        <dbReference type="EMBL" id="SBS03792.1"/>
    </source>
</evidence>
<dbReference type="FunFam" id="2.60.40.60:FF:000034">
    <property type="entry name" value="Protocadherin 1"/>
    <property type="match status" value="1"/>
</dbReference>
<evidence type="ECO:0000256" key="6">
    <source>
        <dbReference type="ARBA" id="ARBA00022737"/>
    </source>
</evidence>
<dbReference type="Gene3D" id="2.60.40.60">
    <property type="entry name" value="Cadherins"/>
    <property type="match status" value="7"/>
</dbReference>
<keyword evidence="6" id="KW-0677">Repeat</keyword>
<keyword evidence="2" id="KW-1003">Cell membrane</keyword>
<name>A0A1A8RDN5_9TELE</name>
<evidence type="ECO:0000256" key="11">
    <source>
        <dbReference type="ARBA" id="ARBA00023136"/>
    </source>
</evidence>
<feature type="domain" description="Cadherin" evidence="16">
    <location>
        <begin position="399"/>
        <end position="502"/>
    </location>
</feature>
<comment type="subcellular location">
    <subcellularLocation>
        <location evidence="1">Cell membrane</location>
        <topology evidence="1">Single-pass type I membrane protein</topology>
    </subcellularLocation>
</comment>
<protein>
    <submittedName>
        <fullName evidence="17">Protocadherin 7b</fullName>
    </submittedName>
</protein>
<feature type="domain" description="Cadherin" evidence="16">
    <location>
        <begin position="607"/>
        <end position="709"/>
    </location>
</feature>
<reference evidence="17" key="2">
    <citation type="submission" date="2016-06" db="EMBL/GenBank/DDBJ databases">
        <title>The genome of a short-lived fish provides insights into sex chromosome evolution and the genetic control of aging.</title>
        <authorList>
            <person name="Reichwald K."/>
            <person name="Felder M."/>
            <person name="Petzold A."/>
            <person name="Koch P."/>
            <person name="Groth M."/>
            <person name="Platzer M."/>
        </authorList>
    </citation>
    <scope>NUCLEOTIDE SEQUENCE</scope>
    <source>
        <tissue evidence="17">Brain</tissue>
    </source>
</reference>
<dbReference type="InterPro" id="IPR013585">
    <property type="entry name" value="Protocadherin"/>
</dbReference>
<feature type="domain" description="Cadherin" evidence="16">
    <location>
        <begin position="276"/>
        <end position="382"/>
    </location>
</feature>
<dbReference type="Pfam" id="PF08266">
    <property type="entry name" value="Cadherin_2"/>
    <property type="match status" value="1"/>
</dbReference>
<feature type="compositionally biased region" description="Basic and acidic residues" evidence="14">
    <location>
        <begin position="1227"/>
        <end position="1241"/>
    </location>
</feature>
<keyword evidence="10" id="KW-0175">Coiled coil</keyword>
<evidence type="ECO:0000256" key="12">
    <source>
        <dbReference type="ARBA" id="ARBA00023180"/>
    </source>
</evidence>
<keyword evidence="8" id="KW-0130">Cell adhesion</keyword>
<keyword evidence="12" id="KW-0325">Glycoprotein</keyword>
<feature type="compositionally biased region" description="Low complexity" evidence="14">
    <location>
        <begin position="1150"/>
        <end position="1164"/>
    </location>
</feature>
<evidence type="ECO:0000259" key="16">
    <source>
        <dbReference type="PROSITE" id="PS50268"/>
    </source>
</evidence>
<proteinExistence type="predicted"/>
<feature type="region of interest" description="Disordered" evidence="14">
    <location>
        <begin position="1462"/>
        <end position="1508"/>
    </location>
</feature>
<dbReference type="InterPro" id="IPR013164">
    <property type="entry name" value="Cadherin_N"/>
</dbReference>
<feature type="compositionally biased region" description="Polar residues" evidence="14">
    <location>
        <begin position="1401"/>
        <end position="1417"/>
    </location>
</feature>
<gene>
    <name evidence="17" type="primary">PCDH7B</name>
</gene>
<evidence type="ECO:0000256" key="13">
    <source>
        <dbReference type="PROSITE-ProRule" id="PRU00043"/>
    </source>
</evidence>
<accession>A0A1A8RDN5</accession>
<feature type="compositionally biased region" description="Polar residues" evidence="14">
    <location>
        <begin position="965"/>
        <end position="980"/>
    </location>
</feature>
<dbReference type="InterPro" id="IPR020894">
    <property type="entry name" value="Cadherin_CS"/>
</dbReference>
<dbReference type="PANTHER" id="PTHR24028:SF253">
    <property type="entry name" value="PROTOCADHERIN-7"/>
    <property type="match status" value="1"/>
</dbReference>
<dbReference type="CDD" id="cd11304">
    <property type="entry name" value="Cadherin_repeat"/>
    <property type="match status" value="7"/>
</dbReference>
<dbReference type="SMART" id="SM00112">
    <property type="entry name" value="CA"/>
    <property type="match status" value="7"/>
</dbReference>
<feature type="compositionally biased region" description="Basic and acidic residues" evidence="14">
    <location>
        <begin position="1298"/>
        <end position="1312"/>
    </location>
</feature>
<dbReference type="Pfam" id="PF08374">
    <property type="entry name" value="Protocadherin"/>
    <property type="match status" value="1"/>
</dbReference>
<dbReference type="SUPFAM" id="SSF49313">
    <property type="entry name" value="Cadherin-like"/>
    <property type="match status" value="7"/>
</dbReference>
<dbReference type="EMBL" id="HAEI01007973">
    <property type="protein sequence ID" value="SBS03792.1"/>
    <property type="molecule type" value="Transcribed_RNA"/>
</dbReference>
<feature type="compositionally biased region" description="Basic and acidic residues" evidence="14">
    <location>
        <begin position="1199"/>
        <end position="1220"/>
    </location>
</feature>
<evidence type="ECO:0000256" key="9">
    <source>
        <dbReference type="ARBA" id="ARBA00022989"/>
    </source>
</evidence>
<feature type="compositionally biased region" description="Basic and acidic residues" evidence="14">
    <location>
        <begin position="1112"/>
        <end position="1121"/>
    </location>
</feature>
<dbReference type="InterPro" id="IPR029336">
    <property type="entry name" value="DUF4594"/>
</dbReference>
<feature type="region of interest" description="Disordered" evidence="14">
    <location>
        <begin position="876"/>
        <end position="988"/>
    </location>
</feature>